<evidence type="ECO:0000256" key="8">
    <source>
        <dbReference type="ARBA" id="ARBA00022946"/>
    </source>
</evidence>
<dbReference type="GO" id="GO:0015031">
    <property type="term" value="P:protein transport"/>
    <property type="evidence" value="ECO:0007669"/>
    <property type="project" value="UniProtKB-KW"/>
</dbReference>
<dbReference type="STRING" id="101091.A0A1C7NEU3"/>
<evidence type="ECO:0000256" key="4">
    <source>
        <dbReference type="ARBA" id="ARBA00022448"/>
    </source>
</evidence>
<sequence length="432" mass="49666">MFRRSILQLQRSANTVVRRSYSTTPESTPATSRLAEEALAQKTSGQSRATLPKGDKKPTKVKSDKDNQYANALYAGAAVGLGVGGLFYFGRPFEDGREDKYVEENAFVAAYKRCVDRLNEFQKNMNDPIWDKLLPDPLPYPYNRPYTLVINLDETLVYSYWDKDHGWRHAKRPGVDYFLTYLSQFFEIVIFTSQPSMNAVDIIDKLDRYQSAVYRLYREATRYVDGKHVKDLSHLNRDLSKVIIMDSNPESFSLQPENGIALKPWKGEPGDKGLLEYIPFFEALIYSSPSDVRDVIASFEGKHIPTEWARRESIMEEERIKQWEREHSQKPSRNLGSLFGGGAVQSQGPPPSPREVFRQQCREAYVAQFEEQKKFFEQAEAENMERQAQMMKEMKMSVWDLMAQVASGQPMEVPPPSIEGQSQQPQQQQPQQ</sequence>
<dbReference type="OrthoDB" id="287041at2759"/>
<dbReference type="Pfam" id="PF03031">
    <property type="entry name" value="NIF"/>
    <property type="match status" value="1"/>
</dbReference>
<comment type="function">
    <text evidence="13">Essential component of the TIM23 complex, a complex that mediates the translocation of transit peptide-containing proteins across the mitochondrial inner membrane.</text>
</comment>
<dbReference type="InParanoid" id="A0A1C7NEU3"/>
<keyword evidence="5 13" id="KW-0812">Transmembrane</keyword>
<evidence type="ECO:0000256" key="13">
    <source>
        <dbReference type="RuleBase" id="RU365079"/>
    </source>
</evidence>
<keyword evidence="8 13" id="KW-0809">Transit peptide</keyword>
<evidence type="ECO:0000313" key="17">
    <source>
        <dbReference type="Proteomes" id="UP000093000"/>
    </source>
</evidence>
<evidence type="ECO:0000259" key="15">
    <source>
        <dbReference type="PROSITE" id="PS50969"/>
    </source>
</evidence>
<organism evidence="16 17">
    <name type="scientific">Choanephora cucurbitarum</name>
    <dbReference type="NCBI Taxonomy" id="101091"/>
    <lineage>
        <taxon>Eukaryota</taxon>
        <taxon>Fungi</taxon>
        <taxon>Fungi incertae sedis</taxon>
        <taxon>Mucoromycota</taxon>
        <taxon>Mucoromycotina</taxon>
        <taxon>Mucoromycetes</taxon>
        <taxon>Mucorales</taxon>
        <taxon>Mucorineae</taxon>
        <taxon>Choanephoraceae</taxon>
        <taxon>Choanephoroideae</taxon>
        <taxon>Choanephora</taxon>
    </lineage>
</organism>
<dbReference type="InterPro" id="IPR004274">
    <property type="entry name" value="FCP1_dom"/>
</dbReference>
<dbReference type="InterPro" id="IPR023214">
    <property type="entry name" value="HAD_sf"/>
</dbReference>
<dbReference type="GO" id="GO:0005744">
    <property type="term" value="C:TIM23 mitochondrial import inner membrane translocase complex"/>
    <property type="evidence" value="ECO:0007669"/>
    <property type="project" value="UniProtKB-UniRule"/>
</dbReference>
<evidence type="ECO:0000256" key="12">
    <source>
        <dbReference type="ARBA" id="ARBA00023136"/>
    </source>
</evidence>
<comment type="caution">
    <text evidence="16">The sequence shown here is derived from an EMBL/GenBank/DDBJ whole genome shotgun (WGS) entry which is preliminary data.</text>
</comment>
<evidence type="ECO:0000256" key="6">
    <source>
        <dbReference type="ARBA" id="ARBA00022792"/>
    </source>
</evidence>
<evidence type="ECO:0000256" key="5">
    <source>
        <dbReference type="ARBA" id="ARBA00022692"/>
    </source>
</evidence>
<keyword evidence="17" id="KW-1185">Reference proteome</keyword>
<evidence type="ECO:0000256" key="1">
    <source>
        <dbReference type="ARBA" id="ARBA00004434"/>
    </source>
</evidence>
<protein>
    <recommendedName>
        <fullName evidence="3 13">Mitochondrial import inner membrane translocase subunit TIM50</fullName>
    </recommendedName>
</protein>
<keyword evidence="6" id="KW-0999">Mitochondrion inner membrane</keyword>
<evidence type="ECO:0000256" key="11">
    <source>
        <dbReference type="ARBA" id="ARBA00023128"/>
    </source>
</evidence>
<feature type="region of interest" description="Disordered" evidence="14">
    <location>
        <begin position="324"/>
        <end position="356"/>
    </location>
</feature>
<accession>A0A1C7NEU3</accession>
<feature type="domain" description="FCP1 homology" evidence="15">
    <location>
        <begin position="141"/>
        <end position="284"/>
    </location>
</feature>
<feature type="region of interest" description="Disordered" evidence="14">
    <location>
        <begin position="41"/>
        <end position="64"/>
    </location>
</feature>
<evidence type="ECO:0000313" key="16">
    <source>
        <dbReference type="EMBL" id="OBZ87632.1"/>
    </source>
</evidence>
<dbReference type="Gene3D" id="3.40.50.1000">
    <property type="entry name" value="HAD superfamily/HAD-like"/>
    <property type="match status" value="1"/>
</dbReference>
<keyword evidence="12 13" id="KW-0472">Membrane</keyword>
<feature type="compositionally biased region" description="Basic and acidic residues" evidence="14">
    <location>
        <begin position="53"/>
        <end position="64"/>
    </location>
</feature>
<proteinExistence type="inferred from homology"/>
<evidence type="ECO:0000256" key="14">
    <source>
        <dbReference type="SAM" id="MobiDB-lite"/>
    </source>
</evidence>
<dbReference type="InterPro" id="IPR050365">
    <property type="entry name" value="TIM50"/>
</dbReference>
<keyword evidence="7 13" id="KW-0653">Protein transport</keyword>
<evidence type="ECO:0000256" key="7">
    <source>
        <dbReference type="ARBA" id="ARBA00022927"/>
    </source>
</evidence>
<dbReference type="SUPFAM" id="SSF56784">
    <property type="entry name" value="HAD-like"/>
    <property type="match status" value="1"/>
</dbReference>
<feature type="compositionally biased region" description="Low complexity" evidence="14">
    <location>
        <begin position="421"/>
        <end position="432"/>
    </location>
</feature>
<evidence type="ECO:0000256" key="2">
    <source>
        <dbReference type="ARBA" id="ARBA00006344"/>
    </source>
</evidence>
<dbReference type="FunFam" id="3.40.50.1000:FF:000019">
    <property type="entry name" value="Mitochondrial import inner membrane translocase subunit TIM50"/>
    <property type="match status" value="1"/>
</dbReference>
<dbReference type="PROSITE" id="PS50969">
    <property type="entry name" value="FCP1"/>
    <property type="match status" value="1"/>
</dbReference>
<dbReference type="CDD" id="cd07521">
    <property type="entry name" value="HAD_FCP1-like"/>
    <property type="match status" value="1"/>
</dbReference>
<keyword evidence="11 13" id="KW-0496">Mitochondrion</keyword>
<dbReference type="SMART" id="SM00577">
    <property type="entry name" value="CPDc"/>
    <property type="match status" value="1"/>
</dbReference>
<gene>
    <name evidence="16" type="primary">TIM50</name>
    <name evidence="16" type="ORF">A0J61_04319</name>
</gene>
<dbReference type="InterPro" id="IPR036412">
    <property type="entry name" value="HAD-like_sf"/>
</dbReference>
<feature type="region of interest" description="Disordered" evidence="14">
    <location>
        <begin position="406"/>
        <end position="432"/>
    </location>
</feature>
<dbReference type="PANTHER" id="PTHR12210">
    <property type="entry name" value="DULLARD PROTEIN PHOSPHATASE"/>
    <property type="match status" value="1"/>
</dbReference>
<evidence type="ECO:0000256" key="10">
    <source>
        <dbReference type="ARBA" id="ARBA00023010"/>
    </source>
</evidence>
<dbReference type="FunCoup" id="A0A1C7NEU3">
    <property type="interactions" value="102"/>
</dbReference>
<comment type="subcellular location">
    <subcellularLocation>
        <location evidence="1 13">Mitochondrion inner membrane</location>
        <topology evidence="1 13">Single-pass membrane protein</topology>
    </subcellularLocation>
</comment>
<reference evidence="16 17" key="1">
    <citation type="submission" date="2016-03" db="EMBL/GenBank/DDBJ databases">
        <title>Choanephora cucurbitarum.</title>
        <authorList>
            <person name="Min B."/>
            <person name="Park H."/>
            <person name="Park J.-H."/>
            <person name="Shin H.-D."/>
            <person name="Choi I.-G."/>
        </authorList>
    </citation>
    <scope>NUCLEOTIDE SEQUENCE [LARGE SCALE GENOMIC DNA]</scope>
    <source>
        <strain evidence="16 17">KUS-F28377</strain>
    </source>
</reference>
<keyword evidence="4 13" id="KW-0813">Transport</keyword>
<keyword evidence="9 13" id="KW-1133">Transmembrane helix</keyword>
<comment type="subunit">
    <text evidence="13">Component of the TIM23 complex.</text>
</comment>
<evidence type="ECO:0000256" key="3">
    <source>
        <dbReference type="ARBA" id="ARBA00020799"/>
    </source>
</evidence>
<comment type="similarity">
    <text evidence="2 13">Belongs to the TIM50 family.</text>
</comment>
<dbReference type="EMBL" id="LUGH01000209">
    <property type="protein sequence ID" value="OBZ87632.1"/>
    <property type="molecule type" value="Genomic_DNA"/>
</dbReference>
<evidence type="ECO:0000256" key="9">
    <source>
        <dbReference type="ARBA" id="ARBA00022989"/>
    </source>
</evidence>
<name>A0A1C7NEU3_9FUNG</name>
<dbReference type="AlphaFoldDB" id="A0A1C7NEU3"/>
<feature type="transmembrane region" description="Helical" evidence="13">
    <location>
        <begin position="72"/>
        <end position="90"/>
    </location>
</feature>
<dbReference type="Proteomes" id="UP000093000">
    <property type="component" value="Unassembled WGS sequence"/>
</dbReference>
<keyword evidence="10 13" id="KW-0811">Translocation</keyword>